<dbReference type="AlphaFoldDB" id="A0A4U6QK57"/>
<dbReference type="RefSeq" id="WP_137448004.1">
    <property type="nucleotide sequence ID" value="NZ_SZZH01000001.1"/>
</dbReference>
<keyword evidence="1" id="KW-0472">Membrane</keyword>
<keyword evidence="1" id="KW-1133">Transmembrane helix</keyword>
<feature type="transmembrane region" description="Helical" evidence="1">
    <location>
        <begin position="6"/>
        <end position="31"/>
    </location>
</feature>
<keyword evidence="3" id="KW-1185">Reference proteome</keyword>
<dbReference type="Proteomes" id="UP000306985">
    <property type="component" value="Unassembled WGS sequence"/>
</dbReference>
<protein>
    <submittedName>
        <fullName evidence="2">Uncharacterized protein</fullName>
    </submittedName>
</protein>
<reference evidence="2 3" key="1">
    <citation type="submission" date="2019-05" db="EMBL/GenBank/DDBJ databases">
        <title>Nakamurella sp. N5BH11, whole genome shotgun sequence.</title>
        <authorList>
            <person name="Tuo L."/>
        </authorList>
    </citation>
    <scope>NUCLEOTIDE SEQUENCE [LARGE SCALE GENOMIC DNA]</scope>
    <source>
        <strain evidence="2 3">N5BH11</strain>
    </source>
</reference>
<feature type="transmembrane region" description="Helical" evidence="1">
    <location>
        <begin position="51"/>
        <end position="71"/>
    </location>
</feature>
<evidence type="ECO:0000313" key="3">
    <source>
        <dbReference type="Proteomes" id="UP000306985"/>
    </source>
</evidence>
<dbReference type="OrthoDB" id="4950741at2"/>
<evidence type="ECO:0000313" key="2">
    <source>
        <dbReference type="EMBL" id="TKV60701.1"/>
    </source>
</evidence>
<proteinExistence type="predicted"/>
<comment type="caution">
    <text evidence="2">The sequence shown here is derived from an EMBL/GenBank/DDBJ whole genome shotgun (WGS) entry which is preliminary data.</text>
</comment>
<evidence type="ECO:0000256" key="1">
    <source>
        <dbReference type="SAM" id="Phobius"/>
    </source>
</evidence>
<accession>A0A4U6QK57</accession>
<gene>
    <name evidence="2" type="ORF">FDO65_03165</name>
</gene>
<dbReference type="EMBL" id="SZZH01000001">
    <property type="protein sequence ID" value="TKV60701.1"/>
    <property type="molecule type" value="Genomic_DNA"/>
</dbReference>
<sequence length="75" mass="7948">MKIDWASLGLVALTTVGVAVVIVGLYSVGVLAMTSGDRRGLAQPTSAARNFGYVCFGLCAAIVLYGFYLLIPWLH</sequence>
<keyword evidence="1" id="KW-0812">Transmembrane</keyword>
<name>A0A4U6QK57_9ACTN</name>
<organism evidence="2 3">
    <name type="scientific">Nakamurella flava</name>
    <dbReference type="NCBI Taxonomy" id="2576308"/>
    <lineage>
        <taxon>Bacteria</taxon>
        <taxon>Bacillati</taxon>
        <taxon>Actinomycetota</taxon>
        <taxon>Actinomycetes</taxon>
        <taxon>Nakamurellales</taxon>
        <taxon>Nakamurellaceae</taxon>
        <taxon>Nakamurella</taxon>
    </lineage>
</organism>